<evidence type="ECO:0000313" key="2">
    <source>
        <dbReference type="EMBL" id="SNT38115.1"/>
    </source>
</evidence>
<evidence type="ECO:0000256" key="1">
    <source>
        <dbReference type="SAM" id="Phobius"/>
    </source>
</evidence>
<dbReference type="AlphaFoldDB" id="A0A239M5X7"/>
<dbReference type="Proteomes" id="UP000198393">
    <property type="component" value="Unassembled WGS sequence"/>
</dbReference>
<keyword evidence="1" id="KW-1133">Transmembrane helix</keyword>
<dbReference type="EMBL" id="FZPD01000007">
    <property type="protein sequence ID" value="SNT38115.1"/>
    <property type="molecule type" value="Genomic_DNA"/>
</dbReference>
<protein>
    <submittedName>
        <fullName evidence="2">Uncharacterized protein</fullName>
    </submittedName>
</protein>
<keyword evidence="1" id="KW-0812">Transmembrane</keyword>
<reference evidence="2 3" key="1">
    <citation type="submission" date="2017-06" db="EMBL/GenBank/DDBJ databases">
        <authorList>
            <person name="Kim H.J."/>
            <person name="Triplett B.A."/>
        </authorList>
    </citation>
    <scope>NUCLEOTIDE SEQUENCE [LARGE SCALE GENOMIC DNA]</scope>
    <source>
        <strain evidence="2 3">DSM 19307</strain>
    </source>
</reference>
<keyword evidence="3" id="KW-1185">Reference proteome</keyword>
<evidence type="ECO:0000313" key="3">
    <source>
        <dbReference type="Proteomes" id="UP000198393"/>
    </source>
</evidence>
<gene>
    <name evidence="2" type="ORF">SAMN05421640_3657</name>
</gene>
<accession>A0A239M5X7</accession>
<feature type="transmembrane region" description="Helical" evidence="1">
    <location>
        <begin position="25"/>
        <end position="46"/>
    </location>
</feature>
<keyword evidence="1" id="KW-0472">Membrane</keyword>
<proteinExistence type="predicted"/>
<organism evidence="2 3">
    <name type="scientific">Ekhidna lutea</name>
    <dbReference type="NCBI Taxonomy" id="447679"/>
    <lineage>
        <taxon>Bacteria</taxon>
        <taxon>Pseudomonadati</taxon>
        <taxon>Bacteroidota</taxon>
        <taxon>Cytophagia</taxon>
        <taxon>Cytophagales</taxon>
        <taxon>Reichenbachiellaceae</taxon>
        <taxon>Ekhidna</taxon>
    </lineage>
</organism>
<sequence>MDLTFRRIVGDNTNEGESLLDDFELAFLLTRNLTVLFMVILFLRIFNYLYL</sequence>
<name>A0A239M5X7_EKHLU</name>